<accession>A0A2K4WBZ6</accession>
<dbReference type="Pfam" id="PF11185">
    <property type="entry name" value="DUF2971"/>
    <property type="match status" value="1"/>
</dbReference>
<proteinExistence type="predicted"/>
<dbReference type="InterPro" id="IPR021352">
    <property type="entry name" value="DUF2971"/>
</dbReference>
<reference evidence="1 2" key="1">
    <citation type="submission" date="2017-11" db="EMBL/GenBank/DDBJ databases">
        <authorList>
            <person name="Han C.G."/>
        </authorList>
    </citation>
    <scope>NUCLEOTIDE SEQUENCE [LARGE SCALE GENOMIC DNA]</scope>
    <source>
        <strain evidence="1">CFBP6411</strain>
    </source>
</reference>
<evidence type="ECO:0000313" key="2">
    <source>
        <dbReference type="Proteomes" id="UP000238093"/>
    </source>
</evidence>
<gene>
    <name evidence="1" type="ORF">CFBP6411_02033</name>
</gene>
<evidence type="ECO:0000313" key="1">
    <source>
        <dbReference type="EMBL" id="SOS33393.1"/>
    </source>
</evidence>
<dbReference type="AlphaFoldDB" id="A0A2K4WBZ6"/>
<evidence type="ECO:0008006" key="3">
    <source>
        <dbReference type="Google" id="ProtNLM"/>
    </source>
</evidence>
<organism evidence="1 2">
    <name type="scientific">Pseudomonas syringae group genomosp. 3</name>
    <dbReference type="NCBI Taxonomy" id="251701"/>
    <lineage>
        <taxon>Bacteria</taxon>
        <taxon>Pseudomonadati</taxon>
        <taxon>Pseudomonadota</taxon>
        <taxon>Gammaproteobacteria</taxon>
        <taxon>Pseudomonadales</taxon>
        <taxon>Pseudomonadaceae</taxon>
        <taxon>Pseudomonas</taxon>
    </lineage>
</organism>
<dbReference type="EMBL" id="LT963408">
    <property type="protein sequence ID" value="SOS33393.1"/>
    <property type="molecule type" value="Genomic_DNA"/>
</dbReference>
<sequence>MARISESQYLYRIMRFDHAIQVLKGELFFAHPSQWEDPYETHIKHSYDHAIFAQCWTTVSMSDAMWRIYSPGFLGVRLRTRVSKLARVMQAYTASNKGFRRRLERVKYMGQMDYKKETAHIEILMRDSDLSSPSLGADLLCIKRSAFEHENEVRAIFFDSNAGREEVGALKGIVVSYDGVDLIDSILFDPRAPDELCNAMRHYVQDVLGFKGEVKKSKLYTVRSRFKN</sequence>
<dbReference type="Proteomes" id="UP000238093">
    <property type="component" value="Chromosome I"/>
</dbReference>
<name>A0A2K4WBZ6_9PSED</name>
<protein>
    <recommendedName>
        <fullName evidence="3">DUF2971 domain-containing protein</fullName>
    </recommendedName>
</protein>